<sequence length="224" mass="24980">MESLFQVSDLPQIVGPEEAEGYLAHMGIDTAAVRDALGSGELAARNLTPFFPVTAPGFSRWSYTVGTLREELQDTGHWRSEDRSNRPYLRHLSRSYTLSVLGGNTETGSESPTACPNVQKRKGRATEEFVLGGQLAFPEIVEYLSDKTDPDAPPPGTWFLIYYRDDGELRSEISLPEGIKGGRFTGWRIRVILPAIDYKTTMRRPLDAGEHDVEFTVEERGRTA</sequence>
<gene>
    <name evidence="1" type="ORF">EAH68_01350</name>
</gene>
<name>A0A3S0C2P4_9CORY</name>
<evidence type="ECO:0000313" key="1">
    <source>
        <dbReference type="EMBL" id="RSZ65435.1"/>
    </source>
</evidence>
<evidence type="ECO:0000313" key="2">
    <source>
        <dbReference type="Proteomes" id="UP000274907"/>
    </source>
</evidence>
<proteinExistence type="predicted"/>
<dbReference type="OrthoDB" id="3422162at2"/>
<reference evidence="1 2" key="1">
    <citation type="submission" date="2018-12" db="EMBL/GenBank/DDBJ databases">
        <title>YIM 101343 draft genome.</title>
        <authorList>
            <person name="Chen X."/>
        </authorList>
    </citation>
    <scope>NUCLEOTIDE SEQUENCE [LARGE SCALE GENOMIC DNA]</scope>
    <source>
        <strain evidence="1 2">YIM 101343</strain>
    </source>
</reference>
<comment type="caution">
    <text evidence="1">The sequence shown here is derived from an EMBL/GenBank/DDBJ whole genome shotgun (WGS) entry which is preliminary data.</text>
</comment>
<accession>A0A3S0C2P4</accession>
<keyword evidence="2" id="KW-1185">Reference proteome</keyword>
<organism evidence="1 2">
    <name type="scientific">Corynebacterium hylobatis</name>
    <dbReference type="NCBI Taxonomy" id="1859290"/>
    <lineage>
        <taxon>Bacteria</taxon>
        <taxon>Bacillati</taxon>
        <taxon>Actinomycetota</taxon>
        <taxon>Actinomycetes</taxon>
        <taxon>Mycobacteriales</taxon>
        <taxon>Corynebacteriaceae</taxon>
        <taxon>Corynebacterium</taxon>
    </lineage>
</organism>
<dbReference type="EMBL" id="RXHJ01000002">
    <property type="protein sequence ID" value="RSZ65435.1"/>
    <property type="molecule type" value="Genomic_DNA"/>
</dbReference>
<protein>
    <submittedName>
        <fullName evidence="1">Uncharacterized protein</fullName>
    </submittedName>
</protein>
<dbReference type="AlphaFoldDB" id="A0A3S0C2P4"/>
<dbReference type="Proteomes" id="UP000274907">
    <property type="component" value="Unassembled WGS sequence"/>
</dbReference>
<dbReference type="RefSeq" id="WP_126119530.1">
    <property type="nucleotide sequence ID" value="NZ_RXHJ01000002.1"/>
</dbReference>